<gene>
    <name evidence="1" type="ORF">EVAR_45595_1</name>
</gene>
<dbReference type="Proteomes" id="UP000299102">
    <property type="component" value="Unassembled WGS sequence"/>
</dbReference>
<reference evidence="1 2" key="1">
    <citation type="journal article" date="2019" name="Commun. Biol.">
        <title>The bagworm genome reveals a unique fibroin gene that provides high tensile strength.</title>
        <authorList>
            <person name="Kono N."/>
            <person name="Nakamura H."/>
            <person name="Ohtoshi R."/>
            <person name="Tomita M."/>
            <person name="Numata K."/>
            <person name="Arakawa K."/>
        </authorList>
    </citation>
    <scope>NUCLEOTIDE SEQUENCE [LARGE SCALE GENOMIC DNA]</scope>
</reference>
<keyword evidence="2" id="KW-1185">Reference proteome</keyword>
<evidence type="ECO:0000313" key="2">
    <source>
        <dbReference type="Proteomes" id="UP000299102"/>
    </source>
</evidence>
<dbReference type="AlphaFoldDB" id="A0A4C1YYF2"/>
<organism evidence="1 2">
    <name type="scientific">Eumeta variegata</name>
    <name type="common">Bagworm moth</name>
    <name type="synonym">Eumeta japonica</name>
    <dbReference type="NCBI Taxonomy" id="151549"/>
    <lineage>
        <taxon>Eukaryota</taxon>
        <taxon>Metazoa</taxon>
        <taxon>Ecdysozoa</taxon>
        <taxon>Arthropoda</taxon>
        <taxon>Hexapoda</taxon>
        <taxon>Insecta</taxon>
        <taxon>Pterygota</taxon>
        <taxon>Neoptera</taxon>
        <taxon>Endopterygota</taxon>
        <taxon>Lepidoptera</taxon>
        <taxon>Glossata</taxon>
        <taxon>Ditrysia</taxon>
        <taxon>Tineoidea</taxon>
        <taxon>Psychidae</taxon>
        <taxon>Oiketicinae</taxon>
        <taxon>Eumeta</taxon>
    </lineage>
</organism>
<protein>
    <submittedName>
        <fullName evidence="1">Uncharacterized protein</fullName>
    </submittedName>
</protein>
<dbReference type="EMBL" id="BGZK01001422">
    <property type="protein sequence ID" value="GBP79639.1"/>
    <property type="molecule type" value="Genomic_DNA"/>
</dbReference>
<comment type="caution">
    <text evidence="1">The sequence shown here is derived from an EMBL/GenBank/DDBJ whole genome shotgun (WGS) entry which is preliminary data.</text>
</comment>
<proteinExistence type="predicted"/>
<name>A0A4C1YYF2_EUMVA</name>
<evidence type="ECO:0000313" key="1">
    <source>
        <dbReference type="EMBL" id="GBP79639.1"/>
    </source>
</evidence>
<sequence>MSANQEGYTKIVPRGVSPVSVLEEKRERYWGSSGRTDAPTVDGVRPDVKELIRRGEKCCCPCYKERWKCGLLLEGHPETVADTIYVALPILPSARKKNGGKFRQIGKRDC</sequence>
<accession>A0A4C1YYF2</accession>